<organism evidence="1 2">
    <name type="scientific">Gigaspora margarita</name>
    <dbReference type="NCBI Taxonomy" id="4874"/>
    <lineage>
        <taxon>Eukaryota</taxon>
        <taxon>Fungi</taxon>
        <taxon>Fungi incertae sedis</taxon>
        <taxon>Mucoromycota</taxon>
        <taxon>Glomeromycotina</taxon>
        <taxon>Glomeromycetes</taxon>
        <taxon>Diversisporales</taxon>
        <taxon>Gigasporaceae</taxon>
        <taxon>Gigaspora</taxon>
    </lineage>
</organism>
<comment type="caution">
    <text evidence="1">The sequence shown here is derived from an EMBL/GenBank/DDBJ whole genome shotgun (WGS) entry which is preliminary data.</text>
</comment>
<protein>
    <submittedName>
        <fullName evidence="1">Phosphatidylinositol N-acetylglucosaminyltransferase</fullName>
    </submittedName>
</protein>
<keyword evidence="1" id="KW-0328">Glycosyltransferase</keyword>
<keyword evidence="1" id="KW-0808">Transferase</keyword>
<evidence type="ECO:0000313" key="2">
    <source>
        <dbReference type="Proteomes" id="UP000439903"/>
    </source>
</evidence>
<proteinExistence type="predicted"/>
<reference evidence="1 2" key="1">
    <citation type="journal article" date="2019" name="Environ. Microbiol.">
        <title>At the nexus of three kingdoms: the genome of the mycorrhizal fungus Gigaspora margarita provides insights into plant, endobacterial and fungal interactions.</title>
        <authorList>
            <person name="Venice F."/>
            <person name="Ghignone S."/>
            <person name="Salvioli di Fossalunga A."/>
            <person name="Amselem J."/>
            <person name="Novero M."/>
            <person name="Xianan X."/>
            <person name="Sedzielewska Toro K."/>
            <person name="Morin E."/>
            <person name="Lipzen A."/>
            <person name="Grigoriev I.V."/>
            <person name="Henrissat B."/>
            <person name="Martin F.M."/>
            <person name="Bonfante P."/>
        </authorList>
    </citation>
    <scope>NUCLEOTIDE SEQUENCE [LARGE SCALE GENOMIC DNA]</scope>
    <source>
        <strain evidence="1 2">BEG34</strain>
    </source>
</reference>
<dbReference type="EMBL" id="WTPW01004314">
    <property type="protein sequence ID" value="KAF0332940.1"/>
    <property type="molecule type" value="Genomic_DNA"/>
</dbReference>
<gene>
    <name evidence="1" type="ORF">F8M41_018183</name>
</gene>
<name>A0A8H3WUM3_GIGMA</name>
<sequence>MLFHDYESENRTNI</sequence>
<dbReference type="GO" id="GO:0016757">
    <property type="term" value="F:glycosyltransferase activity"/>
    <property type="evidence" value="ECO:0007669"/>
    <property type="project" value="UniProtKB-KW"/>
</dbReference>
<keyword evidence="2" id="KW-1185">Reference proteome</keyword>
<evidence type="ECO:0000313" key="1">
    <source>
        <dbReference type="EMBL" id="KAF0332940.1"/>
    </source>
</evidence>
<feature type="non-terminal residue" evidence="1">
    <location>
        <position position="14"/>
    </location>
</feature>
<dbReference type="Proteomes" id="UP000439903">
    <property type="component" value="Unassembled WGS sequence"/>
</dbReference>
<accession>A0A8H3WUM3</accession>